<organism evidence="1 2">
    <name type="scientific">Schwartzia succinivorans DSM 10502</name>
    <dbReference type="NCBI Taxonomy" id="1123243"/>
    <lineage>
        <taxon>Bacteria</taxon>
        <taxon>Bacillati</taxon>
        <taxon>Bacillota</taxon>
        <taxon>Negativicutes</taxon>
        <taxon>Selenomonadales</taxon>
        <taxon>Selenomonadaceae</taxon>
        <taxon>Schwartzia</taxon>
    </lineage>
</organism>
<gene>
    <name evidence="1" type="ORF">SAMN02745190_00872</name>
</gene>
<evidence type="ECO:0000313" key="1">
    <source>
        <dbReference type="EMBL" id="SHE63668.1"/>
    </source>
</evidence>
<evidence type="ECO:0008006" key="3">
    <source>
        <dbReference type="Google" id="ProtNLM"/>
    </source>
</evidence>
<evidence type="ECO:0000313" key="2">
    <source>
        <dbReference type="Proteomes" id="UP000184404"/>
    </source>
</evidence>
<sequence>MTESEVRSILRRAFNSKQAVKTLEYKIKELESLRERVTPSYSSVPGGGSGNKIEDTTEKICEMQQRLRTKTENFLKDVERAEALITFAERENPGYGVILNQRYIIGFSWWDIAGINNYSRAQVFRIHDRAVTYIANNAKHETK</sequence>
<dbReference type="Proteomes" id="UP000184404">
    <property type="component" value="Unassembled WGS sequence"/>
</dbReference>
<dbReference type="EMBL" id="FQUG01000003">
    <property type="protein sequence ID" value="SHE63668.1"/>
    <property type="molecule type" value="Genomic_DNA"/>
</dbReference>
<name>A0A1M4V458_9FIRM</name>
<dbReference type="OrthoDB" id="3242975at2"/>
<proteinExistence type="predicted"/>
<accession>A0A1M4V458</accession>
<protein>
    <recommendedName>
        <fullName evidence="3">Phage transcriptional activator, RinA family</fullName>
    </recommendedName>
</protein>
<dbReference type="RefSeq" id="WP_072934955.1">
    <property type="nucleotide sequence ID" value="NZ_FQUG01000003.1"/>
</dbReference>
<reference evidence="1 2" key="1">
    <citation type="submission" date="2016-11" db="EMBL/GenBank/DDBJ databases">
        <authorList>
            <person name="Jaros S."/>
            <person name="Januszkiewicz K."/>
            <person name="Wedrychowicz H."/>
        </authorList>
    </citation>
    <scope>NUCLEOTIDE SEQUENCE [LARGE SCALE GENOMIC DNA]</scope>
    <source>
        <strain evidence="1 2">DSM 10502</strain>
    </source>
</reference>
<keyword evidence="2" id="KW-1185">Reference proteome</keyword>
<dbReference type="AlphaFoldDB" id="A0A1M4V458"/>
<dbReference type="STRING" id="1123243.SAMN02745190_00872"/>